<organism evidence="1 2">
    <name type="scientific">Heyndrickxia camelliae</name>
    <dbReference type="NCBI Taxonomy" id="1707093"/>
    <lineage>
        <taxon>Bacteria</taxon>
        <taxon>Bacillati</taxon>
        <taxon>Bacillota</taxon>
        <taxon>Bacilli</taxon>
        <taxon>Bacillales</taxon>
        <taxon>Bacillaceae</taxon>
        <taxon>Heyndrickxia</taxon>
    </lineage>
</organism>
<proteinExistence type="predicted"/>
<evidence type="ECO:0000313" key="1">
    <source>
        <dbReference type="EMBL" id="PKR84069.1"/>
    </source>
</evidence>
<keyword evidence="2" id="KW-1185">Reference proteome</keyword>
<evidence type="ECO:0000313" key="2">
    <source>
        <dbReference type="Proteomes" id="UP000233440"/>
    </source>
</evidence>
<name>A0A2N3LHM0_9BACI</name>
<reference evidence="1 2" key="1">
    <citation type="submission" date="2017-11" db="EMBL/GenBank/DDBJ databases">
        <title>Bacillus camelliae sp. nov., isolated from pu'er tea.</title>
        <authorList>
            <person name="Niu L."/>
        </authorList>
    </citation>
    <scope>NUCLEOTIDE SEQUENCE [LARGE SCALE GENOMIC DNA]</scope>
    <source>
        <strain evidence="1 2">7578-1</strain>
    </source>
</reference>
<sequence length="65" mass="7582">MVLLFSCSRRSEMSVFFLAKNQKGSDTISQPKQQERSPPIIIFERQSDENWQEYSLFCLIALLPV</sequence>
<dbReference type="AlphaFoldDB" id="A0A2N3LHM0"/>
<gene>
    <name evidence="1" type="ORF">CWO92_16270</name>
</gene>
<comment type="caution">
    <text evidence="1">The sequence shown here is derived from an EMBL/GenBank/DDBJ whole genome shotgun (WGS) entry which is preliminary data.</text>
</comment>
<accession>A0A2N3LHM0</accession>
<dbReference type="Proteomes" id="UP000233440">
    <property type="component" value="Unassembled WGS sequence"/>
</dbReference>
<protein>
    <submittedName>
        <fullName evidence="1">Uncharacterized protein</fullName>
    </submittedName>
</protein>
<dbReference type="EMBL" id="PIQO01000013">
    <property type="protein sequence ID" value="PKR84069.1"/>
    <property type="molecule type" value="Genomic_DNA"/>
</dbReference>